<accession>A0A098BS80</accession>
<evidence type="ECO:0000313" key="3">
    <source>
        <dbReference type="Proteomes" id="UP000042997"/>
    </source>
</evidence>
<sequence>MRKLTYYVATTLDGFIADPAGGYDFFPLEGDHAHYQVQEFPETIPTPARGPLGIEGPPKHFDAVVMGRRTWEPARDAGWTSGYRHLQQYVFTTTMTQAPDETVTLVATDPLEYVRDLKQQDGLGIWLCGGGSLAGALLPAIDELVLKVHPIVAGDGIPLFRHGFEPHRFDRLETRTFDSGVTVCRFAAGVPFGRS</sequence>
<dbReference type="AlphaFoldDB" id="A0A098BS80"/>
<dbReference type="InterPro" id="IPR050765">
    <property type="entry name" value="Riboflavin_Biosynth_HTPR"/>
</dbReference>
<dbReference type="OrthoDB" id="195113at2"/>
<gene>
    <name evidence="2" type="ORF">RHRU231_800034</name>
</gene>
<dbReference type="RefSeq" id="WP_017679381.1">
    <property type="nucleotide sequence ID" value="NZ_CP024890.1"/>
</dbReference>
<dbReference type="GO" id="GO:0009231">
    <property type="term" value="P:riboflavin biosynthetic process"/>
    <property type="evidence" value="ECO:0007669"/>
    <property type="project" value="InterPro"/>
</dbReference>
<dbReference type="Gene3D" id="3.40.430.10">
    <property type="entry name" value="Dihydrofolate Reductase, subunit A"/>
    <property type="match status" value="1"/>
</dbReference>
<dbReference type="PANTHER" id="PTHR38011">
    <property type="entry name" value="DIHYDROFOLATE REDUCTASE FAMILY PROTEIN (AFU_ORTHOLOGUE AFUA_8G06820)"/>
    <property type="match status" value="1"/>
</dbReference>
<evidence type="ECO:0000313" key="2">
    <source>
        <dbReference type="EMBL" id="CDZ91107.1"/>
    </source>
</evidence>
<proteinExistence type="predicted"/>
<name>A0A098BS80_9NOCA</name>
<dbReference type="Proteomes" id="UP000042997">
    <property type="component" value="Unassembled WGS sequence"/>
</dbReference>
<dbReference type="EMBL" id="CCSD01000095">
    <property type="protein sequence ID" value="CDZ91107.1"/>
    <property type="molecule type" value="Genomic_DNA"/>
</dbReference>
<protein>
    <recommendedName>
        <fullName evidence="1">Bacterial bifunctional deaminase-reductase C-terminal domain-containing protein</fullName>
    </recommendedName>
</protein>
<evidence type="ECO:0000259" key="1">
    <source>
        <dbReference type="Pfam" id="PF01872"/>
    </source>
</evidence>
<reference evidence="2 3" key="1">
    <citation type="journal article" date="2014" name="Genome Announc.">
        <title>Draft Genome Sequence of Propane- and Butane-Oxidizing Actinobacterium Rhodococcus ruber IEGM 231.</title>
        <authorList>
            <person name="Ivshina I.B."/>
            <person name="Kuyukina M.S."/>
            <person name="Krivoruchko A.V."/>
            <person name="Barbe V."/>
            <person name="Fischer C."/>
        </authorList>
    </citation>
    <scope>NUCLEOTIDE SEQUENCE [LARGE SCALE GENOMIC DNA]</scope>
</reference>
<dbReference type="SUPFAM" id="SSF53597">
    <property type="entry name" value="Dihydrofolate reductase-like"/>
    <property type="match status" value="1"/>
</dbReference>
<dbReference type="Pfam" id="PF01872">
    <property type="entry name" value="RibD_C"/>
    <property type="match status" value="1"/>
</dbReference>
<dbReference type="eggNOG" id="COG0262">
    <property type="taxonomic scope" value="Bacteria"/>
</dbReference>
<dbReference type="GO" id="GO:0008703">
    <property type="term" value="F:5-amino-6-(5-phosphoribosylamino)uracil reductase activity"/>
    <property type="evidence" value="ECO:0007669"/>
    <property type="project" value="InterPro"/>
</dbReference>
<dbReference type="PANTHER" id="PTHR38011:SF11">
    <property type="entry name" value="2,5-DIAMINO-6-RIBOSYLAMINO-4(3H)-PYRIMIDINONE 5'-PHOSPHATE REDUCTASE"/>
    <property type="match status" value="1"/>
</dbReference>
<dbReference type="InterPro" id="IPR002734">
    <property type="entry name" value="RibDG_C"/>
</dbReference>
<dbReference type="GeneID" id="66834503"/>
<feature type="domain" description="Bacterial bifunctional deaminase-reductase C-terminal" evidence="1">
    <location>
        <begin position="60"/>
        <end position="182"/>
    </location>
</feature>
<organism evidence="2 3">
    <name type="scientific">Rhodococcus ruber</name>
    <dbReference type="NCBI Taxonomy" id="1830"/>
    <lineage>
        <taxon>Bacteria</taxon>
        <taxon>Bacillati</taxon>
        <taxon>Actinomycetota</taxon>
        <taxon>Actinomycetes</taxon>
        <taxon>Mycobacteriales</taxon>
        <taxon>Nocardiaceae</taxon>
        <taxon>Rhodococcus</taxon>
    </lineage>
</organism>
<dbReference type="InterPro" id="IPR024072">
    <property type="entry name" value="DHFR-like_dom_sf"/>
</dbReference>